<evidence type="ECO:0000313" key="3">
    <source>
        <dbReference type="Proteomes" id="UP001147747"/>
    </source>
</evidence>
<dbReference type="Proteomes" id="UP001147747">
    <property type="component" value="Unassembled WGS sequence"/>
</dbReference>
<keyword evidence="1" id="KW-0732">Signal</keyword>
<dbReference type="AlphaFoldDB" id="A0A9X0B2Q0"/>
<dbReference type="RefSeq" id="XP_056483752.1">
    <property type="nucleotide sequence ID" value="XM_056633132.1"/>
</dbReference>
<dbReference type="GeneID" id="81372112"/>
<dbReference type="EMBL" id="JAPZBU010000009">
    <property type="protein sequence ID" value="KAJ5385954.1"/>
    <property type="molecule type" value="Genomic_DNA"/>
</dbReference>
<organism evidence="2 3">
    <name type="scientific">Penicillium cosmopolitanum</name>
    <dbReference type="NCBI Taxonomy" id="1131564"/>
    <lineage>
        <taxon>Eukaryota</taxon>
        <taxon>Fungi</taxon>
        <taxon>Dikarya</taxon>
        <taxon>Ascomycota</taxon>
        <taxon>Pezizomycotina</taxon>
        <taxon>Eurotiomycetes</taxon>
        <taxon>Eurotiomycetidae</taxon>
        <taxon>Eurotiales</taxon>
        <taxon>Aspergillaceae</taxon>
        <taxon>Penicillium</taxon>
    </lineage>
</organism>
<keyword evidence="3" id="KW-1185">Reference proteome</keyword>
<sequence>MQLPSLLRLSLGLIVALPTLGGAFPHGATSEAKSTSNDCNRTCLSNIVEQFLDSVVKHDPFSLPLASVYKATENSHAAALTMMTLWRTVTKVTKPNLLAIDSKQGTVYFSLDINEGGITNILRTRLKVVNRKITELEIFVNRYRGEHGFSFSAEELPSNYAVLIEALFATSSDFGVAVSDTCQFTEIGWKVVDTGVYANGTTDPLGCSWPDAHPTDDKARVALVIDEELGFVVTSGMIPGIIYPYQNVSAFIPDAMPTAQEAQDVWYAYAQAQGEGPLVAPAAGMGETLEVLQYYNDELQAMQINVYLNAPNATSLWL</sequence>
<dbReference type="OrthoDB" id="5229624at2759"/>
<gene>
    <name evidence="2" type="ORF">N7509_008495</name>
</gene>
<reference evidence="2" key="2">
    <citation type="journal article" date="2023" name="IMA Fungus">
        <title>Comparative genomic study of the Penicillium genus elucidates a diverse pangenome and 15 lateral gene transfer events.</title>
        <authorList>
            <person name="Petersen C."/>
            <person name="Sorensen T."/>
            <person name="Nielsen M.R."/>
            <person name="Sondergaard T.E."/>
            <person name="Sorensen J.L."/>
            <person name="Fitzpatrick D.A."/>
            <person name="Frisvad J.C."/>
            <person name="Nielsen K.L."/>
        </authorList>
    </citation>
    <scope>NUCLEOTIDE SEQUENCE</scope>
    <source>
        <strain evidence="2">IBT 29677</strain>
    </source>
</reference>
<evidence type="ECO:0000313" key="2">
    <source>
        <dbReference type="EMBL" id="KAJ5385954.1"/>
    </source>
</evidence>
<feature type="chain" id="PRO_5040834296" description="Amine oxidase" evidence="1">
    <location>
        <begin position="24"/>
        <end position="318"/>
    </location>
</feature>
<evidence type="ECO:0000256" key="1">
    <source>
        <dbReference type="SAM" id="SignalP"/>
    </source>
</evidence>
<accession>A0A9X0B2Q0</accession>
<reference evidence="2" key="1">
    <citation type="submission" date="2022-12" db="EMBL/GenBank/DDBJ databases">
        <authorList>
            <person name="Petersen C."/>
        </authorList>
    </citation>
    <scope>NUCLEOTIDE SEQUENCE</scope>
    <source>
        <strain evidence="2">IBT 29677</strain>
    </source>
</reference>
<evidence type="ECO:0008006" key="4">
    <source>
        <dbReference type="Google" id="ProtNLM"/>
    </source>
</evidence>
<proteinExistence type="predicted"/>
<name>A0A9X0B2Q0_9EURO</name>
<protein>
    <recommendedName>
        <fullName evidence="4">Amine oxidase</fullName>
    </recommendedName>
</protein>
<feature type="signal peptide" evidence="1">
    <location>
        <begin position="1"/>
        <end position="23"/>
    </location>
</feature>
<comment type="caution">
    <text evidence="2">The sequence shown here is derived from an EMBL/GenBank/DDBJ whole genome shotgun (WGS) entry which is preliminary data.</text>
</comment>